<dbReference type="AlphaFoldDB" id="A0A4U6D1Y2"/>
<dbReference type="InterPro" id="IPR024079">
    <property type="entry name" value="MetalloPept_cat_dom_sf"/>
</dbReference>
<gene>
    <name evidence="1" type="ORF">FDK13_16420</name>
</gene>
<dbReference type="GO" id="GO:0008237">
    <property type="term" value="F:metallopeptidase activity"/>
    <property type="evidence" value="ECO:0007669"/>
    <property type="project" value="InterPro"/>
</dbReference>
<dbReference type="OrthoDB" id="939700at2"/>
<evidence type="ECO:0000313" key="2">
    <source>
        <dbReference type="Proteomes" id="UP000304900"/>
    </source>
</evidence>
<protein>
    <submittedName>
        <fullName evidence="1">Peptidase M10</fullName>
    </submittedName>
</protein>
<proteinExistence type="predicted"/>
<organism evidence="1 2">
    <name type="scientific">Dyadobacter frigoris</name>
    <dbReference type="NCBI Taxonomy" id="2576211"/>
    <lineage>
        <taxon>Bacteria</taxon>
        <taxon>Pseudomonadati</taxon>
        <taxon>Bacteroidota</taxon>
        <taxon>Cytophagia</taxon>
        <taxon>Cytophagales</taxon>
        <taxon>Spirosomataceae</taxon>
        <taxon>Dyadobacter</taxon>
    </lineage>
</organism>
<dbReference type="Proteomes" id="UP000304900">
    <property type="component" value="Unassembled WGS sequence"/>
</dbReference>
<dbReference type="EMBL" id="SZVO01000007">
    <property type="protein sequence ID" value="TKT91230.1"/>
    <property type="molecule type" value="Genomic_DNA"/>
</dbReference>
<reference evidence="1 2" key="1">
    <citation type="submission" date="2019-05" db="EMBL/GenBank/DDBJ databases">
        <title>Dyadobacter AR-3-8 sp. nov., isolated from arctic soil.</title>
        <authorList>
            <person name="Chaudhary D.K."/>
        </authorList>
    </citation>
    <scope>NUCLEOTIDE SEQUENCE [LARGE SCALE GENOMIC DNA]</scope>
    <source>
        <strain evidence="1 2">AR-3-8</strain>
    </source>
</reference>
<name>A0A4U6D1Y2_9BACT</name>
<accession>A0A4U6D1Y2</accession>
<sequence length="226" mass="25542">MAAIVTPKFEKNQIEIISRLYLYGSQATEEIGNKIIDEINRMYNEPEVFVEFNGKQMKVLFLTGFKIISTSEAMIRAAVNFNYKNNFIRIENENHITRSFMGYGIGDNVGHWLTSDNLGTSTTAAHEFGHSLGLDHPANLDFRGSDSPPPIMAPRGSLVNPQYQWEPTAKAGEFGGTMNPKYRKVTKEEVLLILKDLNFENKQNNYIGQLSNTLFDKTGNPSRWLA</sequence>
<dbReference type="Gene3D" id="3.40.390.10">
    <property type="entry name" value="Collagenase (Catalytic Domain)"/>
    <property type="match status" value="1"/>
</dbReference>
<dbReference type="RefSeq" id="WP_137341090.1">
    <property type="nucleotide sequence ID" value="NZ_BSQH01000033.1"/>
</dbReference>
<keyword evidence="2" id="KW-1185">Reference proteome</keyword>
<comment type="caution">
    <text evidence="1">The sequence shown here is derived from an EMBL/GenBank/DDBJ whole genome shotgun (WGS) entry which is preliminary data.</text>
</comment>
<dbReference type="SUPFAM" id="SSF55486">
    <property type="entry name" value="Metalloproteases ('zincins'), catalytic domain"/>
    <property type="match status" value="1"/>
</dbReference>
<evidence type="ECO:0000313" key="1">
    <source>
        <dbReference type="EMBL" id="TKT91230.1"/>
    </source>
</evidence>